<evidence type="ECO:0000256" key="2">
    <source>
        <dbReference type="ARBA" id="ARBA00022723"/>
    </source>
</evidence>
<dbReference type="EMBL" id="JBDFQZ010000009">
    <property type="protein sequence ID" value="KAK9689359.1"/>
    <property type="molecule type" value="Genomic_DNA"/>
</dbReference>
<dbReference type="SUPFAM" id="SSF52016">
    <property type="entry name" value="LeuD/IlvD-like"/>
    <property type="match status" value="1"/>
</dbReference>
<keyword evidence="13" id="KW-1185">Reference proteome</keyword>
<name>A0AAW1IH51_SAPOF</name>
<dbReference type="PROSITE" id="PS00887">
    <property type="entry name" value="ILVD_EDD_2"/>
    <property type="match status" value="1"/>
</dbReference>
<evidence type="ECO:0000259" key="11">
    <source>
        <dbReference type="Pfam" id="PF24877"/>
    </source>
</evidence>
<evidence type="ECO:0000256" key="6">
    <source>
        <dbReference type="ARBA" id="ARBA00029304"/>
    </source>
</evidence>
<dbReference type="AlphaFoldDB" id="A0AAW1IH51"/>
<keyword evidence="3" id="KW-0408">Iron</keyword>
<dbReference type="PANTHER" id="PTHR21000:SF5">
    <property type="entry name" value="DIHYDROXY-ACID DEHYDRATASE, MITOCHONDRIAL"/>
    <property type="match status" value="1"/>
</dbReference>
<feature type="domain" description="Dihydroxy-acid/6-phosphogluconate dehydratase C-terminal" evidence="11">
    <location>
        <begin position="3"/>
        <end position="139"/>
    </location>
</feature>
<evidence type="ECO:0000256" key="8">
    <source>
        <dbReference type="ARBA" id="ARBA00029437"/>
    </source>
</evidence>
<evidence type="ECO:0000313" key="12">
    <source>
        <dbReference type="EMBL" id="KAK9689359.1"/>
    </source>
</evidence>
<keyword evidence="4" id="KW-0411">Iron-sulfur</keyword>
<evidence type="ECO:0000256" key="1">
    <source>
        <dbReference type="ARBA" id="ARBA00006486"/>
    </source>
</evidence>
<gene>
    <name evidence="12" type="ORF">RND81_09G054700</name>
</gene>
<comment type="pathway">
    <text evidence="8">Amino-acid biosynthesis; L-isoleucine biosynthesis; L-isoleucine from 2-oxobutanoate: step 3/4.</text>
</comment>
<comment type="catalytic activity">
    <reaction evidence="10">
        <text>(2R,3R)-2,3-dihydroxy-3-methylpentanoate = (S)-3-methyl-2-oxopentanoate + H2O</text>
        <dbReference type="Rhea" id="RHEA:27694"/>
        <dbReference type="ChEBI" id="CHEBI:15377"/>
        <dbReference type="ChEBI" id="CHEBI:35146"/>
        <dbReference type="ChEBI" id="CHEBI:49258"/>
        <dbReference type="EC" id="4.2.1.9"/>
    </reaction>
    <physiologicalReaction direction="left-to-right" evidence="10">
        <dbReference type="Rhea" id="RHEA:27695"/>
    </physiologicalReaction>
</comment>
<comment type="caution">
    <text evidence="12">The sequence shown here is derived from an EMBL/GenBank/DDBJ whole genome shotgun (WGS) entry which is preliminary data.</text>
</comment>
<evidence type="ECO:0000256" key="4">
    <source>
        <dbReference type="ARBA" id="ARBA00023014"/>
    </source>
</evidence>
<organism evidence="12 13">
    <name type="scientific">Saponaria officinalis</name>
    <name type="common">Common soapwort</name>
    <name type="synonym">Lychnis saponaria</name>
    <dbReference type="NCBI Taxonomy" id="3572"/>
    <lineage>
        <taxon>Eukaryota</taxon>
        <taxon>Viridiplantae</taxon>
        <taxon>Streptophyta</taxon>
        <taxon>Embryophyta</taxon>
        <taxon>Tracheophyta</taxon>
        <taxon>Spermatophyta</taxon>
        <taxon>Magnoliopsida</taxon>
        <taxon>eudicotyledons</taxon>
        <taxon>Gunneridae</taxon>
        <taxon>Pentapetalae</taxon>
        <taxon>Caryophyllales</taxon>
        <taxon>Caryophyllaceae</taxon>
        <taxon>Caryophylleae</taxon>
        <taxon>Saponaria</taxon>
    </lineage>
</organism>
<dbReference type="InterPro" id="IPR020558">
    <property type="entry name" value="DiOHA_6PGluconate_deHydtase_CS"/>
</dbReference>
<dbReference type="GO" id="GO:0009082">
    <property type="term" value="P:branched-chain amino acid biosynthetic process"/>
    <property type="evidence" value="ECO:0007669"/>
    <property type="project" value="TreeGrafter"/>
</dbReference>
<accession>A0AAW1IH51</accession>
<evidence type="ECO:0000256" key="7">
    <source>
        <dbReference type="ARBA" id="ARBA00029436"/>
    </source>
</evidence>
<dbReference type="GO" id="GO:0051536">
    <property type="term" value="F:iron-sulfur cluster binding"/>
    <property type="evidence" value="ECO:0007669"/>
    <property type="project" value="UniProtKB-KW"/>
</dbReference>
<dbReference type="EC" id="4.2.1.9" evidence="9"/>
<evidence type="ECO:0000256" key="3">
    <source>
        <dbReference type="ARBA" id="ARBA00023004"/>
    </source>
</evidence>
<comment type="pathway">
    <text evidence="7">Amino-acid biosynthesis; L-valine biosynthesis; L-valine from pyruvate: step 3/4.</text>
</comment>
<dbReference type="GO" id="GO:0009570">
    <property type="term" value="C:chloroplast stroma"/>
    <property type="evidence" value="ECO:0007669"/>
    <property type="project" value="TreeGrafter"/>
</dbReference>
<protein>
    <recommendedName>
        <fullName evidence="9">dihydroxy-acid dehydratase</fullName>
        <ecNumber evidence="9">4.2.1.9</ecNumber>
    </recommendedName>
</protein>
<dbReference type="GO" id="GO:0046872">
    <property type="term" value="F:metal ion binding"/>
    <property type="evidence" value="ECO:0007669"/>
    <property type="project" value="UniProtKB-KW"/>
</dbReference>
<dbReference type="FunFam" id="3.50.30.80:FF:000001">
    <property type="entry name" value="Dihydroxy-acid dehydratase"/>
    <property type="match status" value="1"/>
</dbReference>
<dbReference type="Pfam" id="PF24877">
    <property type="entry name" value="ILV_EDD_C"/>
    <property type="match status" value="1"/>
</dbReference>
<evidence type="ECO:0000313" key="13">
    <source>
        <dbReference type="Proteomes" id="UP001443914"/>
    </source>
</evidence>
<reference evidence="12" key="1">
    <citation type="submission" date="2024-03" db="EMBL/GenBank/DDBJ databases">
        <title>WGS assembly of Saponaria officinalis var. Norfolk2.</title>
        <authorList>
            <person name="Jenkins J."/>
            <person name="Shu S."/>
            <person name="Grimwood J."/>
            <person name="Barry K."/>
            <person name="Goodstein D."/>
            <person name="Schmutz J."/>
            <person name="Leebens-Mack J."/>
            <person name="Osbourn A."/>
        </authorList>
    </citation>
    <scope>NUCLEOTIDE SEQUENCE [LARGE SCALE GENOMIC DNA]</scope>
    <source>
        <strain evidence="12">JIC</strain>
    </source>
</reference>
<sequence>MIAAISEDPQRFKGKVVVIRGEGPKGGPGMPEMLTPTSAIMGAGLGKECALLTDGRFSGGSHGFVIGHICPEAQDGGPLGLVQNGDIIVIDVGKRRMDVQLTDAEMKERRKNWVAPPYKANRGALYKYIKNVQSASKGCVTDE</sequence>
<comment type="similarity">
    <text evidence="1">Belongs to the IlvD/Edd family.</text>
</comment>
<keyword evidence="2" id="KW-0479">Metal-binding</keyword>
<dbReference type="PANTHER" id="PTHR21000">
    <property type="entry name" value="DIHYDROXY-ACID DEHYDRATASE DAD"/>
    <property type="match status" value="1"/>
</dbReference>
<keyword evidence="5" id="KW-0456">Lyase</keyword>
<evidence type="ECO:0000256" key="5">
    <source>
        <dbReference type="ARBA" id="ARBA00023239"/>
    </source>
</evidence>
<dbReference type="InterPro" id="IPR056740">
    <property type="entry name" value="ILV_EDD_C"/>
</dbReference>
<evidence type="ECO:0000256" key="9">
    <source>
        <dbReference type="ARBA" id="ARBA00029490"/>
    </source>
</evidence>
<proteinExistence type="inferred from homology"/>
<dbReference type="GO" id="GO:0004160">
    <property type="term" value="F:dihydroxy-acid dehydratase activity"/>
    <property type="evidence" value="ECO:0007669"/>
    <property type="project" value="UniProtKB-EC"/>
</dbReference>
<evidence type="ECO:0000256" key="10">
    <source>
        <dbReference type="ARBA" id="ARBA00052865"/>
    </source>
</evidence>
<comment type="catalytic activity">
    <reaction evidence="6">
        <text>(2R)-2,3-dihydroxy-3-methylbutanoate = 3-methyl-2-oxobutanoate + H2O</text>
        <dbReference type="Rhea" id="RHEA:24809"/>
        <dbReference type="ChEBI" id="CHEBI:11851"/>
        <dbReference type="ChEBI" id="CHEBI:15377"/>
        <dbReference type="ChEBI" id="CHEBI:49072"/>
        <dbReference type="EC" id="4.2.1.9"/>
    </reaction>
    <physiologicalReaction direction="left-to-right" evidence="6">
        <dbReference type="Rhea" id="RHEA:24810"/>
    </physiologicalReaction>
</comment>
<dbReference type="InterPro" id="IPR042096">
    <property type="entry name" value="Dihydro-acid_dehy_C"/>
</dbReference>
<dbReference type="Proteomes" id="UP001443914">
    <property type="component" value="Unassembled WGS sequence"/>
</dbReference>
<dbReference type="Gene3D" id="3.50.30.80">
    <property type="entry name" value="IlvD/EDD C-terminal domain-like"/>
    <property type="match status" value="1"/>
</dbReference>
<dbReference type="InterPro" id="IPR050165">
    <property type="entry name" value="DHAD_IlvD/Edd"/>
</dbReference>